<dbReference type="Gene3D" id="1.20.1530.20">
    <property type="match status" value="1"/>
</dbReference>
<dbReference type="Proteomes" id="UP000028525">
    <property type="component" value="Unassembled WGS sequence"/>
</dbReference>
<accession>A0A084JFB1</accession>
<dbReference type="InterPro" id="IPR006153">
    <property type="entry name" value="Cation/H_exchanger_TM"/>
</dbReference>
<organism evidence="7 8">
    <name type="scientific">Lacrimispora celerecrescens</name>
    <dbReference type="NCBI Taxonomy" id="29354"/>
    <lineage>
        <taxon>Bacteria</taxon>
        <taxon>Bacillati</taxon>
        <taxon>Bacillota</taxon>
        <taxon>Clostridia</taxon>
        <taxon>Lachnospirales</taxon>
        <taxon>Lachnospiraceae</taxon>
        <taxon>Lacrimispora</taxon>
    </lineage>
</organism>
<dbReference type="AlphaFoldDB" id="A0A084JFB1"/>
<feature type="transmembrane region" description="Helical" evidence="5">
    <location>
        <begin position="6"/>
        <end position="23"/>
    </location>
</feature>
<keyword evidence="8" id="KW-1185">Reference proteome</keyword>
<dbReference type="GO" id="GO:0016020">
    <property type="term" value="C:membrane"/>
    <property type="evidence" value="ECO:0007669"/>
    <property type="project" value="UniProtKB-SubCell"/>
</dbReference>
<evidence type="ECO:0000256" key="4">
    <source>
        <dbReference type="ARBA" id="ARBA00023136"/>
    </source>
</evidence>
<dbReference type="EMBL" id="JPME01000031">
    <property type="protein sequence ID" value="KEZ87645.1"/>
    <property type="molecule type" value="Genomic_DNA"/>
</dbReference>
<dbReference type="InterPro" id="IPR038770">
    <property type="entry name" value="Na+/solute_symporter_sf"/>
</dbReference>
<sequence length="415" mass="44237">MMLLLLRWGAAIVLAFFIGKLVSKLKLPSILGWLVAGMILGPHALKLMPQTLMDGSGYQAIVHVLECAVGLMIGTELVWSRMKKYGKALIITTLTQSLGTFALVSAVFAIVFAVSGIPIYLAFIFGGIALATAPAPALSIVREFQTNGPVTKTLIPMAALDDMVGVVVFFTTIAIVARKVTGGDMPIYMIPVMIFLPLLIGAVTGVPAGFLLKKERSKPMTLFILVGMILVTAFIGFICNTYLMKSPLLNFMLMGMAFSAAFSNLVTEERLEQIVNDFNPLLGVSMVIVILNLGAPLDYHAILGAGLFTFIYIVSRALGKYYGARLGAKATGLPDTVQKYLGFTLLPHSGVSLVFTGIAVSVLAAPAPECAKIIQGTIAAAAVINEVIAVITAKKGFEWAGEFHGYNSNLQGRNT</sequence>
<dbReference type="STRING" id="29354.IO98_20785"/>
<feature type="transmembrane region" description="Helical" evidence="5">
    <location>
        <begin position="340"/>
        <end position="367"/>
    </location>
</feature>
<feature type="transmembrane region" description="Helical" evidence="5">
    <location>
        <begin position="119"/>
        <end position="141"/>
    </location>
</feature>
<feature type="transmembrane region" description="Helical" evidence="5">
    <location>
        <begin position="249"/>
        <end position="266"/>
    </location>
</feature>
<dbReference type="RefSeq" id="WP_038284167.1">
    <property type="nucleotide sequence ID" value="NZ_JPME01000031.1"/>
</dbReference>
<evidence type="ECO:0000313" key="7">
    <source>
        <dbReference type="EMBL" id="KEZ87645.1"/>
    </source>
</evidence>
<evidence type="ECO:0000256" key="3">
    <source>
        <dbReference type="ARBA" id="ARBA00022989"/>
    </source>
</evidence>
<feature type="transmembrane region" description="Helical" evidence="5">
    <location>
        <begin position="60"/>
        <end position="79"/>
    </location>
</feature>
<keyword evidence="3 5" id="KW-1133">Transmembrane helix</keyword>
<comment type="subcellular location">
    <subcellularLocation>
        <location evidence="1">Membrane</location>
        <topology evidence="1">Multi-pass membrane protein</topology>
    </subcellularLocation>
</comment>
<comment type="caution">
    <text evidence="7">The sequence shown here is derived from an EMBL/GenBank/DDBJ whole genome shotgun (WGS) entry which is preliminary data.</text>
</comment>
<protein>
    <submittedName>
        <fullName evidence="7">Potassium transporter</fullName>
    </submittedName>
</protein>
<feature type="transmembrane region" description="Helical" evidence="5">
    <location>
        <begin position="88"/>
        <end position="113"/>
    </location>
</feature>
<evidence type="ECO:0000256" key="2">
    <source>
        <dbReference type="ARBA" id="ARBA00022692"/>
    </source>
</evidence>
<evidence type="ECO:0000259" key="6">
    <source>
        <dbReference type="Pfam" id="PF00999"/>
    </source>
</evidence>
<keyword evidence="4 5" id="KW-0472">Membrane</keyword>
<feature type="transmembrane region" description="Helical" evidence="5">
    <location>
        <begin position="222"/>
        <end position="243"/>
    </location>
</feature>
<feature type="transmembrane region" description="Helical" evidence="5">
    <location>
        <begin position="153"/>
        <end position="176"/>
    </location>
</feature>
<evidence type="ECO:0000313" key="8">
    <source>
        <dbReference type="Proteomes" id="UP000028525"/>
    </source>
</evidence>
<dbReference type="GO" id="GO:1902600">
    <property type="term" value="P:proton transmembrane transport"/>
    <property type="evidence" value="ECO:0007669"/>
    <property type="project" value="InterPro"/>
</dbReference>
<feature type="transmembrane region" description="Helical" evidence="5">
    <location>
        <begin position="188"/>
        <end position="210"/>
    </location>
</feature>
<feature type="transmembrane region" description="Helical" evidence="5">
    <location>
        <begin position="301"/>
        <end position="319"/>
    </location>
</feature>
<evidence type="ECO:0000256" key="1">
    <source>
        <dbReference type="ARBA" id="ARBA00004141"/>
    </source>
</evidence>
<feature type="transmembrane region" description="Helical" evidence="5">
    <location>
        <begin position="30"/>
        <end position="48"/>
    </location>
</feature>
<feature type="domain" description="Cation/H+ exchanger transmembrane" evidence="6">
    <location>
        <begin position="13"/>
        <end position="384"/>
    </location>
</feature>
<feature type="transmembrane region" description="Helical" evidence="5">
    <location>
        <begin position="278"/>
        <end position="295"/>
    </location>
</feature>
<reference evidence="7 8" key="1">
    <citation type="submission" date="2014-07" db="EMBL/GenBank/DDBJ databases">
        <title>Draft genome of Clostridium celerecrescens 152B isolated from sediments associated with methane hydrate from Krishna Godavari basin.</title>
        <authorList>
            <person name="Honkalas V.S."/>
            <person name="Dabir A.P."/>
            <person name="Arora P."/>
            <person name="Dhakephalkar P.K."/>
        </authorList>
    </citation>
    <scope>NUCLEOTIDE SEQUENCE [LARGE SCALE GENOMIC DNA]</scope>
    <source>
        <strain evidence="7 8">152B</strain>
    </source>
</reference>
<dbReference type="PANTHER" id="PTHR43021:SF2">
    <property type="entry name" value="CATION_H+ EXCHANGER DOMAIN-CONTAINING PROTEIN"/>
    <property type="match status" value="1"/>
</dbReference>
<keyword evidence="2 5" id="KW-0812">Transmembrane</keyword>
<name>A0A084JFB1_9FIRM</name>
<dbReference type="GO" id="GO:0015297">
    <property type="term" value="F:antiporter activity"/>
    <property type="evidence" value="ECO:0007669"/>
    <property type="project" value="InterPro"/>
</dbReference>
<gene>
    <name evidence="7" type="ORF">IO98_20785</name>
</gene>
<proteinExistence type="predicted"/>
<dbReference type="PANTHER" id="PTHR43021">
    <property type="entry name" value="NA(+)/H(+) ANTIPORTER-RELATED"/>
    <property type="match status" value="1"/>
</dbReference>
<evidence type="ECO:0000256" key="5">
    <source>
        <dbReference type="SAM" id="Phobius"/>
    </source>
</evidence>
<dbReference type="OrthoDB" id="9778229at2"/>
<dbReference type="Pfam" id="PF00999">
    <property type="entry name" value="Na_H_Exchanger"/>
    <property type="match status" value="1"/>
</dbReference>